<proteinExistence type="predicted"/>
<sequence length="98" mass="10488">MTTDDMTTTSSSPAVCATTSSSPFVFVPTPGHIMTPKNLLLGLSFDHEVLNCVGNPHQHNGNALGSSIPSCQLLILVVVLLPFVSICSRQDESEYIKK</sequence>
<dbReference type="Proteomes" id="UP001472677">
    <property type="component" value="Unassembled WGS sequence"/>
</dbReference>
<accession>A0ABR2GEQ8</accession>
<comment type="caution">
    <text evidence="2">The sequence shown here is derived from an EMBL/GenBank/DDBJ whole genome shotgun (WGS) entry which is preliminary data.</text>
</comment>
<keyword evidence="1" id="KW-0472">Membrane</keyword>
<keyword evidence="1" id="KW-1133">Transmembrane helix</keyword>
<reference evidence="2 3" key="1">
    <citation type="journal article" date="2024" name="G3 (Bethesda)">
        <title>Genome assembly of Hibiscus sabdariffa L. provides insights into metabolisms of medicinal natural products.</title>
        <authorList>
            <person name="Kim T."/>
        </authorList>
    </citation>
    <scope>NUCLEOTIDE SEQUENCE [LARGE SCALE GENOMIC DNA]</scope>
    <source>
        <strain evidence="2">TK-2024</strain>
        <tissue evidence="2">Old leaves</tissue>
    </source>
</reference>
<gene>
    <name evidence="2" type="ORF">V6N12_051210</name>
</gene>
<keyword evidence="3" id="KW-1185">Reference proteome</keyword>
<protein>
    <submittedName>
        <fullName evidence="2">Uncharacterized protein</fullName>
    </submittedName>
</protein>
<organism evidence="2 3">
    <name type="scientific">Hibiscus sabdariffa</name>
    <name type="common">roselle</name>
    <dbReference type="NCBI Taxonomy" id="183260"/>
    <lineage>
        <taxon>Eukaryota</taxon>
        <taxon>Viridiplantae</taxon>
        <taxon>Streptophyta</taxon>
        <taxon>Embryophyta</taxon>
        <taxon>Tracheophyta</taxon>
        <taxon>Spermatophyta</taxon>
        <taxon>Magnoliopsida</taxon>
        <taxon>eudicotyledons</taxon>
        <taxon>Gunneridae</taxon>
        <taxon>Pentapetalae</taxon>
        <taxon>rosids</taxon>
        <taxon>malvids</taxon>
        <taxon>Malvales</taxon>
        <taxon>Malvaceae</taxon>
        <taxon>Malvoideae</taxon>
        <taxon>Hibiscus</taxon>
    </lineage>
</organism>
<evidence type="ECO:0000313" key="3">
    <source>
        <dbReference type="Proteomes" id="UP001472677"/>
    </source>
</evidence>
<keyword evidence="1" id="KW-0812">Transmembrane</keyword>
<feature type="transmembrane region" description="Helical" evidence="1">
    <location>
        <begin position="67"/>
        <end position="88"/>
    </location>
</feature>
<name>A0ABR2GEQ8_9ROSI</name>
<evidence type="ECO:0000256" key="1">
    <source>
        <dbReference type="SAM" id="Phobius"/>
    </source>
</evidence>
<evidence type="ECO:0000313" key="2">
    <source>
        <dbReference type="EMBL" id="KAK8601374.1"/>
    </source>
</evidence>
<dbReference type="EMBL" id="JBBPBM010000001">
    <property type="protein sequence ID" value="KAK8601374.1"/>
    <property type="molecule type" value="Genomic_DNA"/>
</dbReference>